<name>A0AAD6L2D8_9ROSI</name>
<dbReference type="Proteomes" id="UP001162972">
    <property type="component" value="Chromosome 13"/>
</dbReference>
<dbReference type="AlphaFoldDB" id="A0AAD6L2D8"/>
<proteinExistence type="predicted"/>
<dbReference type="EMBL" id="JAPFFJ010000002">
    <property type="protein sequence ID" value="KAJ6434011.1"/>
    <property type="molecule type" value="Genomic_DNA"/>
</dbReference>
<protein>
    <submittedName>
        <fullName evidence="1">Uncharacterized protein</fullName>
    </submittedName>
</protein>
<comment type="caution">
    <text evidence="1">The sequence shown here is derived from an EMBL/GenBank/DDBJ whole genome shotgun (WGS) entry which is preliminary data.</text>
</comment>
<organism evidence="1 2">
    <name type="scientific">Salix udensis</name>
    <dbReference type="NCBI Taxonomy" id="889485"/>
    <lineage>
        <taxon>Eukaryota</taxon>
        <taxon>Viridiplantae</taxon>
        <taxon>Streptophyta</taxon>
        <taxon>Embryophyta</taxon>
        <taxon>Tracheophyta</taxon>
        <taxon>Spermatophyta</taxon>
        <taxon>Magnoliopsida</taxon>
        <taxon>eudicotyledons</taxon>
        <taxon>Gunneridae</taxon>
        <taxon>Pentapetalae</taxon>
        <taxon>rosids</taxon>
        <taxon>fabids</taxon>
        <taxon>Malpighiales</taxon>
        <taxon>Salicaceae</taxon>
        <taxon>Saliceae</taxon>
        <taxon>Salix</taxon>
    </lineage>
</organism>
<evidence type="ECO:0000313" key="2">
    <source>
        <dbReference type="Proteomes" id="UP001162972"/>
    </source>
</evidence>
<evidence type="ECO:0000313" key="1">
    <source>
        <dbReference type="EMBL" id="KAJ6434011.1"/>
    </source>
</evidence>
<keyword evidence="2" id="KW-1185">Reference proteome</keyword>
<accession>A0AAD6L2D8</accession>
<sequence length="19" mass="2128">MVVLDKQSCFSGFQNRVLG</sequence>
<gene>
    <name evidence="1" type="ORF">OIU84_017679</name>
</gene>
<reference evidence="1 2" key="1">
    <citation type="journal article" date="2023" name="Int. J. Mol. Sci.">
        <title>De Novo Assembly and Annotation of 11 Diverse Shrub Willow (Salix) Genomes Reveals Novel Gene Organization in Sex-Linked Regions.</title>
        <authorList>
            <person name="Hyden B."/>
            <person name="Feng K."/>
            <person name="Yates T.B."/>
            <person name="Jawdy S."/>
            <person name="Cereghino C."/>
            <person name="Smart L.B."/>
            <person name="Muchero W."/>
        </authorList>
    </citation>
    <scope>NUCLEOTIDE SEQUENCE [LARGE SCALE GENOMIC DNA]</scope>
    <source>
        <tissue evidence="1">Shoot tip</tissue>
    </source>
</reference>